<gene>
    <name evidence="1" type="ORF">RFULGI_LOCUS14682</name>
</gene>
<dbReference type="AlphaFoldDB" id="A0A9N9J6E0"/>
<feature type="non-terminal residue" evidence="1">
    <location>
        <position position="1"/>
    </location>
</feature>
<name>A0A9N9J6E0_9GLOM</name>
<evidence type="ECO:0000313" key="2">
    <source>
        <dbReference type="Proteomes" id="UP000789396"/>
    </source>
</evidence>
<comment type="caution">
    <text evidence="1">The sequence shown here is derived from an EMBL/GenBank/DDBJ whole genome shotgun (WGS) entry which is preliminary data.</text>
</comment>
<proteinExistence type="predicted"/>
<dbReference type="Proteomes" id="UP000789396">
    <property type="component" value="Unassembled WGS sequence"/>
</dbReference>
<accession>A0A9N9J6E0</accession>
<reference evidence="1" key="1">
    <citation type="submission" date="2021-06" db="EMBL/GenBank/DDBJ databases">
        <authorList>
            <person name="Kallberg Y."/>
            <person name="Tangrot J."/>
            <person name="Rosling A."/>
        </authorList>
    </citation>
    <scope>NUCLEOTIDE SEQUENCE</scope>
    <source>
        <strain evidence="1">IN212</strain>
    </source>
</reference>
<keyword evidence="2" id="KW-1185">Reference proteome</keyword>
<dbReference type="EMBL" id="CAJVPZ010043527">
    <property type="protein sequence ID" value="CAG8765883.1"/>
    <property type="molecule type" value="Genomic_DNA"/>
</dbReference>
<protein>
    <submittedName>
        <fullName evidence="1">14043_t:CDS:1</fullName>
    </submittedName>
</protein>
<evidence type="ECO:0000313" key="1">
    <source>
        <dbReference type="EMBL" id="CAG8765883.1"/>
    </source>
</evidence>
<feature type="non-terminal residue" evidence="1">
    <location>
        <position position="110"/>
    </location>
</feature>
<organism evidence="1 2">
    <name type="scientific">Racocetra fulgida</name>
    <dbReference type="NCBI Taxonomy" id="60492"/>
    <lineage>
        <taxon>Eukaryota</taxon>
        <taxon>Fungi</taxon>
        <taxon>Fungi incertae sedis</taxon>
        <taxon>Mucoromycota</taxon>
        <taxon>Glomeromycotina</taxon>
        <taxon>Glomeromycetes</taxon>
        <taxon>Diversisporales</taxon>
        <taxon>Gigasporaceae</taxon>
        <taxon>Racocetra</taxon>
    </lineage>
</organism>
<sequence length="110" mass="12897">QQKELVFIVILIIRNAMNLAHNLIDNNTIELKPEYHFNEVKKQYQELATIYSLLSKITPHVLSLLQHDLTRDISAPETSQFRELDERLRLILEIGDPDMLVDLKVNNDFK</sequence>